<dbReference type="EnsemblPlants" id="ONIVA09G03610.1">
    <property type="protein sequence ID" value="ONIVA09G03610.1"/>
    <property type="gene ID" value="ONIVA09G03610"/>
</dbReference>
<feature type="region of interest" description="Disordered" evidence="1">
    <location>
        <begin position="187"/>
        <end position="261"/>
    </location>
</feature>
<dbReference type="Proteomes" id="UP000006591">
    <property type="component" value="Chromosome 9"/>
</dbReference>
<evidence type="ECO:0000256" key="1">
    <source>
        <dbReference type="SAM" id="MobiDB-lite"/>
    </source>
</evidence>
<protein>
    <submittedName>
        <fullName evidence="2">Uncharacterized protein</fullName>
    </submittedName>
</protein>
<accession>A0A0E0IHA2</accession>
<keyword evidence="3" id="KW-1185">Reference proteome</keyword>
<sequence>MKSWSNEESVQRTKMATEMMINKPVRMVMGGGPPISVQPSALHRHAELSAHAIQGLLPVPAWELPACAAVAVSCLSCACLGLAGQADLGLAARAGRALASRATGVAGLGMASRAAGAARPSRDGLASRAAGVGRPGEPAGANGCSGGRHLRRSADSPSSLPGGSPSMLPAMGAARALASRDAGAALSCRRPRPHVPPAMASRPTGAALPCRDGLASRDAGAGRPGEPTGANGCPGGRHPRCPADSPSSPPGGSPSMGAAAI</sequence>
<dbReference type="AlphaFoldDB" id="A0A0E0IHA2"/>
<dbReference type="HOGENOM" id="CLU_1067050_0_0_1"/>
<reference evidence="2" key="1">
    <citation type="submission" date="2015-04" db="UniProtKB">
        <authorList>
            <consortium name="EnsemblPlants"/>
        </authorList>
    </citation>
    <scope>IDENTIFICATION</scope>
    <source>
        <strain evidence="2">SL10</strain>
    </source>
</reference>
<feature type="region of interest" description="Disordered" evidence="1">
    <location>
        <begin position="116"/>
        <end position="169"/>
    </location>
</feature>
<organism evidence="2">
    <name type="scientific">Oryza nivara</name>
    <name type="common">Indian wild rice</name>
    <name type="synonym">Oryza sativa f. spontanea</name>
    <dbReference type="NCBI Taxonomy" id="4536"/>
    <lineage>
        <taxon>Eukaryota</taxon>
        <taxon>Viridiplantae</taxon>
        <taxon>Streptophyta</taxon>
        <taxon>Embryophyta</taxon>
        <taxon>Tracheophyta</taxon>
        <taxon>Spermatophyta</taxon>
        <taxon>Magnoliopsida</taxon>
        <taxon>Liliopsida</taxon>
        <taxon>Poales</taxon>
        <taxon>Poaceae</taxon>
        <taxon>BOP clade</taxon>
        <taxon>Oryzoideae</taxon>
        <taxon>Oryzeae</taxon>
        <taxon>Oryzinae</taxon>
        <taxon>Oryza</taxon>
    </lineage>
</organism>
<reference evidence="2" key="2">
    <citation type="submission" date="2018-04" db="EMBL/GenBank/DDBJ databases">
        <title>OnivRS2 (Oryza nivara Reference Sequence Version 2).</title>
        <authorList>
            <person name="Zhang J."/>
            <person name="Kudrna D."/>
            <person name="Lee S."/>
            <person name="Talag J."/>
            <person name="Rajasekar S."/>
            <person name="Welchert J."/>
            <person name="Hsing Y.-I."/>
            <person name="Wing R.A."/>
        </authorList>
    </citation>
    <scope>NUCLEOTIDE SEQUENCE [LARGE SCALE GENOMIC DNA]</scope>
    <source>
        <strain evidence="2">SL10</strain>
    </source>
</reference>
<proteinExistence type="predicted"/>
<evidence type="ECO:0000313" key="3">
    <source>
        <dbReference type="Proteomes" id="UP000006591"/>
    </source>
</evidence>
<name>A0A0E0IHA2_ORYNI</name>
<dbReference type="Gramene" id="ONIVA09G03610.1">
    <property type="protein sequence ID" value="ONIVA09G03610.1"/>
    <property type="gene ID" value="ONIVA09G03610"/>
</dbReference>
<feature type="compositionally biased region" description="Low complexity" evidence="1">
    <location>
        <begin position="156"/>
        <end position="169"/>
    </location>
</feature>
<evidence type="ECO:0000313" key="2">
    <source>
        <dbReference type="EnsemblPlants" id="ONIVA09G03610.1"/>
    </source>
</evidence>